<accession>H6L3I8</accession>
<dbReference type="PROSITE" id="PS51257">
    <property type="entry name" value="PROKAR_LIPOPROTEIN"/>
    <property type="match status" value="1"/>
</dbReference>
<dbReference type="Proteomes" id="UP000007519">
    <property type="component" value="Chromosome"/>
</dbReference>
<evidence type="ECO:0000313" key="2">
    <source>
        <dbReference type="Proteomes" id="UP000007519"/>
    </source>
</evidence>
<reference evidence="1 2" key="1">
    <citation type="journal article" date="2012" name="Stand. Genomic Sci.">
        <title>Complete genome sequencing and analysis of Saprospira grandis str. Lewin, a predatory marine bacterium.</title>
        <authorList>
            <person name="Saw J.H."/>
            <person name="Yuryev A."/>
            <person name="Kanbe M."/>
            <person name="Hou S."/>
            <person name="Young A.G."/>
            <person name="Aizawa S."/>
            <person name="Alam M."/>
        </authorList>
    </citation>
    <scope>NUCLEOTIDE SEQUENCE [LARGE SCALE GENOMIC DNA]</scope>
    <source>
        <strain evidence="1 2">Lewin</strain>
    </source>
</reference>
<proteinExistence type="predicted"/>
<organism evidence="1 2">
    <name type="scientific">Saprospira grandis (strain Lewin)</name>
    <dbReference type="NCBI Taxonomy" id="984262"/>
    <lineage>
        <taxon>Bacteria</taxon>
        <taxon>Pseudomonadati</taxon>
        <taxon>Bacteroidota</taxon>
        <taxon>Saprospiria</taxon>
        <taxon>Saprospirales</taxon>
        <taxon>Saprospiraceae</taxon>
        <taxon>Saprospira</taxon>
    </lineage>
</organism>
<dbReference type="KEGG" id="sgn:SGRA_2207"/>
<keyword evidence="2" id="KW-1185">Reference proteome</keyword>
<dbReference type="HOGENOM" id="CLU_3348506_0_0_10"/>
<evidence type="ECO:0008006" key="3">
    <source>
        <dbReference type="Google" id="ProtNLM"/>
    </source>
</evidence>
<dbReference type="STRING" id="984262.SGRA_2207"/>
<name>H6L3I8_SAPGL</name>
<evidence type="ECO:0000313" key="1">
    <source>
        <dbReference type="EMBL" id="AFC24936.1"/>
    </source>
</evidence>
<gene>
    <name evidence="1" type="ordered locus">SGRA_2207</name>
</gene>
<dbReference type="EMBL" id="CP002831">
    <property type="protein sequence ID" value="AFC24936.1"/>
    <property type="molecule type" value="Genomic_DNA"/>
</dbReference>
<sequence length="37" mass="4041">MKSVIVVFVLSLFLLSLGSSCVSKRQGCPTFNKIQLP</sequence>
<protein>
    <recommendedName>
        <fullName evidence="3">Lipoprotein</fullName>
    </recommendedName>
</protein>
<dbReference type="AlphaFoldDB" id="H6L3I8"/>